<reference evidence="3 4" key="1">
    <citation type="submission" date="2018-05" db="EMBL/GenBank/DDBJ databases">
        <title>Genomic Encyclopedia of Archaeal and Bacterial Type Strains, Phase II (KMG-II): from individual species to whole genera.</title>
        <authorList>
            <person name="Goeker M."/>
        </authorList>
    </citation>
    <scope>NUCLEOTIDE SEQUENCE [LARGE SCALE GENOMIC DNA]</scope>
    <source>
        <strain evidence="3 4">DSM 23514</strain>
    </source>
</reference>
<feature type="transmembrane region" description="Helical" evidence="1">
    <location>
        <begin position="39"/>
        <end position="60"/>
    </location>
</feature>
<evidence type="ECO:0000313" key="5">
    <source>
        <dbReference type="Proteomes" id="UP000651837"/>
    </source>
</evidence>
<keyword evidence="5" id="KW-1185">Reference proteome</keyword>
<dbReference type="AlphaFoldDB" id="A0A316ERB8"/>
<dbReference type="Pfam" id="PF20181">
    <property type="entry name" value="DUF6544"/>
    <property type="match status" value="1"/>
</dbReference>
<feature type="transmembrane region" description="Helical" evidence="1">
    <location>
        <begin position="90"/>
        <end position="107"/>
    </location>
</feature>
<protein>
    <submittedName>
        <fullName evidence="3">Uncharacterized protein</fullName>
    </submittedName>
</protein>
<evidence type="ECO:0000313" key="4">
    <source>
        <dbReference type="Proteomes" id="UP000245667"/>
    </source>
</evidence>
<reference evidence="2 5" key="2">
    <citation type="submission" date="2020-07" db="EMBL/GenBank/DDBJ databases">
        <title>The draft genome sequence of Maribacter polysiphoniae KCTC 22021.</title>
        <authorList>
            <person name="Mu L."/>
        </authorList>
    </citation>
    <scope>NUCLEOTIDE SEQUENCE [LARGE SCALE GENOMIC DNA]</scope>
    <source>
        <strain evidence="2 5">KCTC 22021</strain>
    </source>
</reference>
<comment type="caution">
    <text evidence="3">The sequence shown here is derived from an EMBL/GenBank/DDBJ whole genome shotgun (WGS) entry which is preliminary data.</text>
</comment>
<evidence type="ECO:0000313" key="2">
    <source>
        <dbReference type="EMBL" id="MBD1260150.1"/>
    </source>
</evidence>
<dbReference type="Proteomes" id="UP000245667">
    <property type="component" value="Unassembled WGS sequence"/>
</dbReference>
<keyword evidence="1" id="KW-0812">Transmembrane</keyword>
<keyword evidence="1" id="KW-1133">Transmembrane helix</keyword>
<dbReference type="Proteomes" id="UP000651837">
    <property type="component" value="Unassembled WGS sequence"/>
</dbReference>
<feature type="transmembrane region" description="Helical" evidence="1">
    <location>
        <begin position="67"/>
        <end position="84"/>
    </location>
</feature>
<dbReference type="InterPro" id="IPR046674">
    <property type="entry name" value="DUF6544"/>
</dbReference>
<dbReference type="EMBL" id="QGGQ01000001">
    <property type="protein sequence ID" value="PWK25610.1"/>
    <property type="molecule type" value="Genomic_DNA"/>
</dbReference>
<keyword evidence="1" id="KW-0472">Membrane</keyword>
<sequence length="370" mass="42168">MKTVLTFLLFMHGLIHVLGFAKAIDFGNLTQFSKQISLPMGVIWLVTGLLFVLSSVLIVFKKDVWPILALIAVLISQILIIIAWKDAKFGTIANMMILMAAIIGLGTQNFHNSFRKDVLSVMDNSTMANKTVSENDLIGLPKIVQDYLRYVGVVDMPKINNVRIVFEGEMRDKGKDWFNFTSKQYNFIRPPSRFFFMKAKIKGLPINGYHKYNIEGARMHIKLLSLFPVVDIDGPKMFPTETVTFLNDLCLFAPAALIDDRIRWETIDELSVRASFTTNGTSISAILHFNEKGQLVNFVSNDRYSVSEMKTFPFSTPVKNYQNINGYNLPTYGEAIWHYPDGEFIYGKFNVKHIDYNVSNQISKEDENIQ</sequence>
<evidence type="ECO:0000313" key="3">
    <source>
        <dbReference type="EMBL" id="PWK25610.1"/>
    </source>
</evidence>
<organism evidence="3 4">
    <name type="scientific">Maribacter polysiphoniae</name>
    <dbReference type="NCBI Taxonomy" id="429344"/>
    <lineage>
        <taxon>Bacteria</taxon>
        <taxon>Pseudomonadati</taxon>
        <taxon>Bacteroidota</taxon>
        <taxon>Flavobacteriia</taxon>
        <taxon>Flavobacteriales</taxon>
        <taxon>Flavobacteriaceae</taxon>
        <taxon>Maribacter</taxon>
    </lineage>
</organism>
<dbReference type="EMBL" id="JACWLN010000002">
    <property type="protein sequence ID" value="MBD1260150.1"/>
    <property type="molecule type" value="Genomic_DNA"/>
</dbReference>
<evidence type="ECO:0000256" key="1">
    <source>
        <dbReference type="SAM" id="Phobius"/>
    </source>
</evidence>
<dbReference type="OrthoDB" id="9786534at2"/>
<proteinExistence type="predicted"/>
<accession>A0A316ERB8</accession>
<gene>
    <name evidence="2" type="ORF">HZY62_06105</name>
    <name evidence="3" type="ORF">LX92_00352</name>
</gene>
<dbReference type="RefSeq" id="WP_109648550.1">
    <property type="nucleotide sequence ID" value="NZ_JACWLN010000002.1"/>
</dbReference>
<name>A0A316ERB8_9FLAO</name>